<proteinExistence type="predicted"/>
<dbReference type="Pfam" id="PF17971">
    <property type="entry name" value="LIFR_D2"/>
    <property type="match status" value="1"/>
</dbReference>
<sequence length="500" mass="55525">MELVHNETVYVEADSKKNSRDWLWHSAVPLECTSRSVRIRARHADAVSKWSPLLTVPGKDVPDQPEAQMFPQDRVLEVGGNVTVCCITPEGVAFSGLGYGKQSLAVNRLSRRTYSATITELQKSHYTGSNAVCLSDTGILTGTVLFIGLRLLAPVSVMSESEAWQGRVGWSWTVEAYHTLSLLCEVQLDSGGNVQTRNYTGVGLSSVVLDRLWPDTEYSFSIRCASLRYFWRWGDWSAPYSLHTQMDRTVHGAMTAYEVSQRDGEKDVWTTVSVPPSVSNTPISFSNSSDVIVAVAARNLHDSALGYVVEWVPTCCPNSSSCTVQWERVSPSNTSFVIQSDKEGVVPFPGEQKEGKREDDDDDEDYEDDNKQHVEMDTDSDEPALLRYYNQLVSDTSDCSSSSTDSGQTQVTYTGIQSPAYHPQNQHEALFEAEPHSESPGVGYRPQCSWRPDSPENENFCESLGSPTSVTSSQFLIPESSEERPESLGNWFQNLLSSKF</sequence>
<dbReference type="InterPro" id="IPR048497">
    <property type="entry name" value="LIF-R-like_Ig-like"/>
</dbReference>
<dbReference type="InterPro" id="IPR036116">
    <property type="entry name" value="FN3_sf"/>
</dbReference>
<evidence type="ECO:0000256" key="1">
    <source>
        <dbReference type="SAM" id="MobiDB-lite"/>
    </source>
</evidence>
<keyword evidence="4" id="KW-1185">Reference proteome</keyword>
<feature type="compositionally biased region" description="Polar residues" evidence="1">
    <location>
        <begin position="465"/>
        <end position="475"/>
    </location>
</feature>
<dbReference type="OrthoDB" id="6382334at2759"/>
<dbReference type="InterPro" id="IPR040817">
    <property type="entry name" value="LIFR_D2"/>
</dbReference>
<feature type="domain" description="Fibronectin type-III" evidence="2">
    <location>
        <begin position="153"/>
        <end position="247"/>
    </location>
</feature>
<gene>
    <name evidence="3" type="ORF">Baya_15837</name>
</gene>
<name>A0A556VCS7_BAGYA</name>
<dbReference type="InterPro" id="IPR013783">
    <property type="entry name" value="Ig-like_fold"/>
</dbReference>
<dbReference type="Proteomes" id="UP000319801">
    <property type="component" value="Unassembled WGS sequence"/>
</dbReference>
<keyword evidence="3" id="KW-0675">Receptor</keyword>
<dbReference type="AlphaFoldDB" id="A0A556VCS7"/>
<evidence type="ECO:0000313" key="4">
    <source>
        <dbReference type="Proteomes" id="UP000319801"/>
    </source>
</evidence>
<organism evidence="3 4">
    <name type="scientific">Bagarius yarrelli</name>
    <name type="common">Goonch</name>
    <name type="synonym">Bagrus yarrelli</name>
    <dbReference type="NCBI Taxonomy" id="175774"/>
    <lineage>
        <taxon>Eukaryota</taxon>
        <taxon>Metazoa</taxon>
        <taxon>Chordata</taxon>
        <taxon>Craniata</taxon>
        <taxon>Vertebrata</taxon>
        <taxon>Euteleostomi</taxon>
        <taxon>Actinopterygii</taxon>
        <taxon>Neopterygii</taxon>
        <taxon>Teleostei</taxon>
        <taxon>Ostariophysi</taxon>
        <taxon>Siluriformes</taxon>
        <taxon>Sisoridae</taxon>
        <taxon>Sisorinae</taxon>
        <taxon>Bagarius</taxon>
    </lineage>
</organism>
<dbReference type="PROSITE" id="PS50853">
    <property type="entry name" value="FN3"/>
    <property type="match status" value="1"/>
</dbReference>
<evidence type="ECO:0000259" key="2">
    <source>
        <dbReference type="PROSITE" id="PS50853"/>
    </source>
</evidence>
<feature type="region of interest" description="Disordered" evidence="1">
    <location>
        <begin position="433"/>
        <end position="487"/>
    </location>
</feature>
<dbReference type="SUPFAM" id="SSF49265">
    <property type="entry name" value="Fibronectin type III"/>
    <property type="match status" value="1"/>
</dbReference>
<reference evidence="3 4" key="1">
    <citation type="journal article" date="2019" name="Genome Biol. Evol.">
        <title>Whole-Genome Sequencing of the Giant Devil Catfish, Bagarius yarrelli.</title>
        <authorList>
            <person name="Jiang W."/>
            <person name="Lv Y."/>
            <person name="Cheng L."/>
            <person name="Yang K."/>
            <person name="Chao B."/>
            <person name="Wang X."/>
            <person name="Li Y."/>
            <person name="Pan X."/>
            <person name="You X."/>
            <person name="Zhang Y."/>
            <person name="Yang J."/>
            <person name="Li J."/>
            <person name="Zhang X."/>
            <person name="Liu S."/>
            <person name="Sun C."/>
            <person name="Yang J."/>
            <person name="Shi Q."/>
        </authorList>
    </citation>
    <scope>NUCLEOTIDE SEQUENCE [LARGE SCALE GENOMIC DNA]</scope>
    <source>
        <strain evidence="3">JWS20170419001</strain>
        <tissue evidence="3">Muscle</tissue>
    </source>
</reference>
<protein>
    <submittedName>
        <fullName evidence="3">Leukemia inhibitory factor receptor</fullName>
    </submittedName>
</protein>
<comment type="caution">
    <text evidence="3">The sequence shown here is derived from an EMBL/GenBank/DDBJ whole genome shotgun (WGS) entry which is preliminary data.</text>
</comment>
<dbReference type="InterPro" id="IPR003961">
    <property type="entry name" value="FN3_dom"/>
</dbReference>
<feature type="compositionally biased region" description="Acidic residues" evidence="1">
    <location>
        <begin position="359"/>
        <end position="368"/>
    </location>
</feature>
<feature type="region of interest" description="Disordered" evidence="1">
    <location>
        <begin position="336"/>
        <end position="383"/>
    </location>
</feature>
<accession>A0A556VCS7</accession>
<dbReference type="Gene3D" id="2.60.40.10">
    <property type="entry name" value="Immunoglobulins"/>
    <property type="match status" value="3"/>
</dbReference>
<evidence type="ECO:0000313" key="3">
    <source>
        <dbReference type="EMBL" id="TTM35975.1"/>
    </source>
</evidence>
<dbReference type="Pfam" id="PF21177">
    <property type="entry name" value="LIF-R_Ig-like"/>
    <property type="match status" value="1"/>
</dbReference>
<dbReference type="EMBL" id="VCAZ01000240">
    <property type="protein sequence ID" value="TTM35975.1"/>
    <property type="molecule type" value="Genomic_DNA"/>
</dbReference>